<organism evidence="1 2">
    <name type="scientific">Puccinia graminis f. sp. tritici (strain CRL 75-36-700-3 / race SCCL)</name>
    <name type="common">Black stem rust fungus</name>
    <dbReference type="NCBI Taxonomy" id="418459"/>
    <lineage>
        <taxon>Eukaryota</taxon>
        <taxon>Fungi</taxon>
        <taxon>Dikarya</taxon>
        <taxon>Basidiomycota</taxon>
        <taxon>Pucciniomycotina</taxon>
        <taxon>Pucciniomycetes</taxon>
        <taxon>Pucciniales</taxon>
        <taxon>Pucciniaceae</taxon>
        <taxon>Puccinia</taxon>
    </lineage>
</organism>
<keyword evidence="2" id="KW-1185">Reference proteome</keyword>
<dbReference type="RefSeq" id="XP_003888676.1">
    <property type="nucleotide sequence ID" value="XM_003888627.1"/>
</dbReference>
<gene>
    <name evidence="1" type="ORF">PGTG_22555</name>
</gene>
<dbReference type="InterPro" id="IPR052055">
    <property type="entry name" value="Hepadnavirus_pol/RT"/>
</dbReference>
<dbReference type="GeneID" id="13542247"/>
<evidence type="ECO:0000313" key="2">
    <source>
        <dbReference type="Proteomes" id="UP000008783"/>
    </source>
</evidence>
<dbReference type="HOGENOM" id="CLU_003292_8_0_1"/>
<reference evidence="2" key="1">
    <citation type="journal article" date="2011" name="Proc. Natl. Acad. Sci. U.S.A.">
        <title>Obligate biotrophy features unraveled by the genomic analysis of rust fungi.</title>
        <authorList>
            <person name="Duplessis S."/>
            <person name="Cuomo C.A."/>
            <person name="Lin Y.-C."/>
            <person name="Aerts A."/>
            <person name="Tisserant E."/>
            <person name="Veneault-Fourrey C."/>
            <person name="Joly D.L."/>
            <person name="Hacquard S."/>
            <person name="Amselem J."/>
            <person name="Cantarel B.L."/>
            <person name="Chiu R."/>
            <person name="Coutinho P.M."/>
            <person name="Feau N."/>
            <person name="Field M."/>
            <person name="Frey P."/>
            <person name="Gelhaye E."/>
            <person name="Goldberg J."/>
            <person name="Grabherr M.G."/>
            <person name="Kodira C.D."/>
            <person name="Kohler A."/>
            <person name="Kuees U."/>
            <person name="Lindquist E.A."/>
            <person name="Lucas S.M."/>
            <person name="Mago R."/>
            <person name="Mauceli E."/>
            <person name="Morin E."/>
            <person name="Murat C."/>
            <person name="Pangilinan J.L."/>
            <person name="Park R."/>
            <person name="Pearson M."/>
            <person name="Quesneville H."/>
            <person name="Rouhier N."/>
            <person name="Sakthikumar S."/>
            <person name="Salamov A.A."/>
            <person name="Schmutz J."/>
            <person name="Selles B."/>
            <person name="Shapiro H."/>
            <person name="Tanguay P."/>
            <person name="Tuskan G.A."/>
            <person name="Henrissat B."/>
            <person name="Van de Peer Y."/>
            <person name="Rouze P."/>
            <person name="Ellis J.G."/>
            <person name="Dodds P.N."/>
            <person name="Schein J.E."/>
            <person name="Zhong S."/>
            <person name="Hamelin R.C."/>
            <person name="Grigoriev I.V."/>
            <person name="Szabo L.J."/>
            <person name="Martin F."/>
        </authorList>
    </citation>
    <scope>NUCLEOTIDE SEQUENCE [LARGE SCALE GENOMIC DNA]</scope>
    <source>
        <strain evidence="2">CRL 75-36-700-3 / race SCCL</strain>
    </source>
</reference>
<dbReference type="InParanoid" id="H6QUY9"/>
<feature type="non-terminal residue" evidence="1">
    <location>
        <position position="296"/>
    </location>
</feature>
<name>H6QUY9_PUCGT</name>
<feature type="non-terminal residue" evidence="1">
    <location>
        <position position="1"/>
    </location>
</feature>
<dbReference type="VEuPathDB" id="FungiDB:PGTG_22555"/>
<dbReference type="OrthoDB" id="2503698at2759"/>
<sequence length="296" mass="33696">AQILGKRNEYPLPRQSMLPLATEDDSIDVPAYDDDQASEPLWPTEVSCEMNIEAWQSALLNAGLLPEFEDVISGFNNGFPQGIPSHLMGEGVPYFTPPNHASAWEVKDKFEERLQKELAAGRMFGPFTHDQVQRQIPTAMDQWPFLLVKNFEDMLLLDTRITFGGVSGCGSFGLPADAWKAIMLHEFDLISIFRWVDNNLFVKNIDSQTEMEDIVSRSNELGVKKNDEKFSPFATEQKHIGFVWNGVDKTVRLPDGKLFDRVNQLKTFAKLERFSYHNVELMTGRLNHVSYILPQL</sequence>
<evidence type="ECO:0000313" key="1">
    <source>
        <dbReference type="EMBL" id="EHS62602.1"/>
    </source>
</evidence>
<dbReference type="Proteomes" id="UP000008783">
    <property type="component" value="Unassembled WGS sequence"/>
</dbReference>
<dbReference type="KEGG" id="pgr:PGTG_22555"/>
<dbReference type="PANTHER" id="PTHR33050:SF7">
    <property type="entry name" value="RIBONUCLEASE H"/>
    <property type="match status" value="1"/>
</dbReference>
<proteinExistence type="predicted"/>
<dbReference type="EMBL" id="DS178364">
    <property type="protein sequence ID" value="EHS62602.1"/>
    <property type="molecule type" value="Genomic_DNA"/>
</dbReference>
<protein>
    <submittedName>
        <fullName evidence="1">Uncharacterized protein</fullName>
    </submittedName>
</protein>
<dbReference type="AlphaFoldDB" id="H6QUY9"/>
<dbReference type="PANTHER" id="PTHR33050">
    <property type="entry name" value="REVERSE TRANSCRIPTASE DOMAIN-CONTAINING PROTEIN"/>
    <property type="match status" value="1"/>
</dbReference>
<accession>H6QUY9</accession>